<evidence type="ECO:0000256" key="1">
    <source>
        <dbReference type="ARBA" id="ARBA00004123"/>
    </source>
</evidence>
<dbReference type="InterPro" id="IPR050517">
    <property type="entry name" value="DDR_Repair_Kinase"/>
</dbReference>
<dbReference type="GO" id="GO:0004674">
    <property type="term" value="F:protein serine/threonine kinase activity"/>
    <property type="evidence" value="ECO:0007669"/>
    <property type="project" value="UniProtKB-KW"/>
</dbReference>
<evidence type="ECO:0000256" key="7">
    <source>
        <dbReference type="ARBA" id="ARBA00022763"/>
    </source>
</evidence>
<evidence type="ECO:0000256" key="9">
    <source>
        <dbReference type="ARBA" id="ARBA00022840"/>
    </source>
</evidence>
<keyword evidence="6" id="KW-0547">Nucleotide-binding</keyword>
<dbReference type="VEuPathDB" id="FungiDB:YALI1_F27465g"/>
<evidence type="ECO:0000256" key="6">
    <source>
        <dbReference type="ARBA" id="ARBA00022741"/>
    </source>
</evidence>
<organism evidence="17 18">
    <name type="scientific">Yarrowia lipolytica</name>
    <name type="common">Candida lipolytica</name>
    <dbReference type="NCBI Taxonomy" id="4952"/>
    <lineage>
        <taxon>Eukaryota</taxon>
        <taxon>Fungi</taxon>
        <taxon>Dikarya</taxon>
        <taxon>Ascomycota</taxon>
        <taxon>Saccharomycotina</taxon>
        <taxon>Dipodascomycetes</taxon>
        <taxon>Dipodascales</taxon>
        <taxon>Dipodascales incertae sedis</taxon>
        <taxon>Yarrowia</taxon>
    </lineage>
</organism>
<dbReference type="InterPro" id="IPR036940">
    <property type="entry name" value="PI3/4_kinase_cat_sf"/>
</dbReference>
<evidence type="ECO:0000256" key="3">
    <source>
        <dbReference type="ARBA" id="ARBA00012513"/>
    </source>
</evidence>
<dbReference type="Pfam" id="PF25030">
    <property type="entry name" value="M-HEAT_ATR"/>
    <property type="match status" value="1"/>
</dbReference>
<dbReference type="PROSITE" id="PS00916">
    <property type="entry name" value="PI3_4_KINASE_2"/>
    <property type="match status" value="1"/>
</dbReference>
<keyword evidence="10" id="KW-0234">DNA repair</keyword>
<dbReference type="InterPro" id="IPR011009">
    <property type="entry name" value="Kinase-like_dom_sf"/>
</dbReference>
<protein>
    <recommendedName>
        <fullName evidence="3">non-specific serine/threonine protein kinase</fullName>
        <ecNumber evidence="3">2.7.11.1</ecNumber>
    </recommendedName>
</protein>
<keyword evidence="9" id="KW-0067">ATP-binding</keyword>
<dbReference type="GeneID" id="2908571"/>
<dbReference type="Gene3D" id="1.10.1070.11">
    <property type="entry name" value="Phosphatidylinositol 3-/4-kinase, catalytic domain"/>
    <property type="match status" value="1"/>
</dbReference>
<evidence type="ECO:0000256" key="4">
    <source>
        <dbReference type="ARBA" id="ARBA00022527"/>
    </source>
</evidence>
<dbReference type="InterPro" id="IPR056802">
    <property type="entry name" value="ATR-like_M-HEAT"/>
</dbReference>
<evidence type="ECO:0000313" key="18">
    <source>
        <dbReference type="Proteomes" id="UP000182444"/>
    </source>
</evidence>
<comment type="catalytic activity">
    <reaction evidence="13">
        <text>L-seryl-[protein] + ATP = O-phospho-L-seryl-[protein] + ADP + H(+)</text>
        <dbReference type="Rhea" id="RHEA:17989"/>
        <dbReference type="Rhea" id="RHEA-COMP:9863"/>
        <dbReference type="Rhea" id="RHEA-COMP:11604"/>
        <dbReference type="ChEBI" id="CHEBI:15378"/>
        <dbReference type="ChEBI" id="CHEBI:29999"/>
        <dbReference type="ChEBI" id="CHEBI:30616"/>
        <dbReference type="ChEBI" id="CHEBI:83421"/>
        <dbReference type="ChEBI" id="CHEBI:456216"/>
        <dbReference type="EC" id="2.7.11.1"/>
    </reaction>
</comment>
<comment type="catalytic activity">
    <reaction evidence="12">
        <text>L-threonyl-[protein] + ATP = O-phospho-L-threonyl-[protein] + ADP + H(+)</text>
        <dbReference type="Rhea" id="RHEA:46608"/>
        <dbReference type="Rhea" id="RHEA-COMP:11060"/>
        <dbReference type="Rhea" id="RHEA-COMP:11605"/>
        <dbReference type="ChEBI" id="CHEBI:15378"/>
        <dbReference type="ChEBI" id="CHEBI:30013"/>
        <dbReference type="ChEBI" id="CHEBI:30616"/>
        <dbReference type="ChEBI" id="CHEBI:61977"/>
        <dbReference type="ChEBI" id="CHEBI:456216"/>
        <dbReference type="EC" id="2.7.11.1"/>
    </reaction>
</comment>
<dbReference type="GO" id="GO:0005524">
    <property type="term" value="F:ATP binding"/>
    <property type="evidence" value="ECO:0007669"/>
    <property type="project" value="UniProtKB-KW"/>
</dbReference>
<reference evidence="17 18" key="1">
    <citation type="journal article" date="2016" name="PLoS ONE">
        <title>Sequence Assembly of Yarrowia lipolytica Strain W29/CLIB89 Shows Transposable Element Diversity.</title>
        <authorList>
            <person name="Magnan C."/>
            <person name="Yu J."/>
            <person name="Chang I."/>
            <person name="Jahn E."/>
            <person name="Kanomata Y."/>
            <person name="Wu J."/>
            <person name="Zeller M."/>
            <person name="Oakes M."/>
            <person name="Baldi P."/>
            <person name="Sandmeyer S."/>
        </authorList>
    </citation>
    <scope>NUCLEOTIDE SEQUENCE [LARGE SCALE GENOMIC DNA]</scope>
    <source>
        <strain evidence="18">CLIB89(W29)</strain>
    </source>
</reference>
<dbReference type="InterPro" id="IPR014009">
    <property type="entry name" value="PIK_FAT"/>
</dbReference>
<keyword evidence="11" id="KW-0539">Nucleus</keyword>
<dbReference type="PROSITE" id="PS51189">
    <property type="entry name" value="FAT"/>
    <property type="match status" value="1"/>
</dbReference>
<evidence type="ECO:0000256" key="5">
    <source>
        <dbReference type="ARBA" id="ARBA00022679"/>
    </source>
</evidence>
<dbReference type="InterPro" id="IPR018936">
    <property type="entry name" value="PI3/4_kinase_CS"/>
</dbReference>
<dbReference type="eggNOG" id="KOG0890">
    <property type="taxonomic scope" value="Eukaryota"/>
</dbReference>
<dbReference type="Gene3D" id="3.30.1010.10">
    <property type="entry name" value="Phosphatidylinositol 3-kinase Catalytic Subunit, Chain A, domain 4"/>
    <property type="match status" value="1"/>
</dbReference>
<dbReference type="EMBL" id="CP017558">
    <property type="protein sequence ID" value="AOW07478.1"/>
    <property type="molecule type" value="Genomic_DNA"/>
</dbReference>
<dbReference type="InterPro" id="IPR016024">
    <property type="entry name" value="ARM-type_fold"/>
</dbReference>
<gene>
    <name evidence="17" type="ORF">YALI1_F27465g</name>
</gene>
<evidence type="ECO:0000259" key="16">
    <source>
        <dbReference type="PROSITE" id="PS51190"/>
    </source>
</evidence>
<dbReference type="PROSITE" id="PS50290">
    <property type="entry name" value="PI3_4_KINASE_3"/>
    <property type="match status" value="1"/>
</dbReference>
<evidence type="ECO:0000256" key="11">
    <source>
        <dbReference type="ARBA" id="ARBA00023242"/>
    </source>
</evidence>
<proteinExistence type="inferred from homology"/>
<dbReference type="CDD" id="cd00892">
    <property type="entry name" value="PIKKc_ATR"/>
    <property type="match status" value="1"/>
</dbReference>
<dbReference type="Pfam" id="PF02260">
    <property type="entry name" value="FATC"/>
    <property type="match status" value="1"/>
</dbReference>
<dbReference type="PANTHER" id="PTHR11139">
    <property type="entry name" value="ATAXIA TELANGIECTASIA MUTATED ATM -RELATED"/>
    <property type="match status" value="1"/>
</dbReference>
<dbReference type="EC" id="2.7.11.1" evidence="3"/>
<dbReference type="SMART" id="SM00802">
    <property type="entry name" value="UME"/>
    <property type="match status" value="1"/>
</dbReference>
<comment type="similarity">
    <text evidence="2">Belongs to the PI3/PI4-kinase family. ATM subfamily.</text>
</comment>
<evidence type="ECO:0000256" key="8">
    <source>
        <dbReference type="ARBA" id="ARBA00022777"/>
    </source>
</evidence>
<keyword evidence="4" id="KW-0723">Serine/threonine-protein kinase</keyword>
<dbReference type="InterPro" id="IPR012993">
    <property type="entry name" value="UME"/>
</dbReference>
<dbReference type="SMART" id="SM00146">
    <property type="entry name" value="PI3Kc"/>
    <property type="match status" value="1"/>
</dbReference>
<comment type="subcellular location">
    <subcellularLocation>
        <location evidence="1">Nucleus</location>
    </subcellularLocation>
</comment>
<dbReference type="InterPro" id="IPR057564">
    <property type="entry name" value="HEAT_ATR"/>
</dbReference>
<dbReference type="Proteomes" id="UP000182444">
    <property type="component" value="Chromosome 1F"/>
</dbReference>
<evidence type="ECO:0000313" key="17">
    <source>
        <dbReference type="EMBL" id="AOW07478.1"/>
    </source>
</evidence>
<feature type="domain" description="PI3K/PI4K catalytic" evidence="14">
    <location>
        <begin position="1515"/>
        <end position="1816"/>
    </location>
</feature>
<dbReference type="Pfam" id="PF00454">
    <property type="entry name" value="PI3_PI4_kinase"/>
    <property type="match status" value="1"/>
</dbReference>
<dbReference type="SMART" id="SM01343">
    <property type="entry name" value="FATC"/>
    <property type="match status" value="1"/>
</dbReference>
<dbReference type="Pfam" id="PF23593">
    <property type="entry name" value="HEAT_ATR"/>
    <property type="match status" value="1"/>
</dbReference>
<feature type="domain" description="FAT" evidence="15">
    <location>
        <begin position="924"/>
        <end position="1425"/>
    </location>
</feature>
<evidence type="ECO:0000256" key="13">
    <source>
        <dbReference type="ARBA" id="ARBA00048679"/>
    </source>
</evidence>
<dbReference type="GO" id="GO:0005634">
    <property type="term" value="C:nucleus"/>
    <property type="evidence" value="ECO:0007669"/>
    <property type="project" value="UniProtKB-SubCell"/>
</dbReference>
<evidence type="ECO:0000256" key="12">
    <source>
        <dbReference type="ARBA" id="ARBA00047899"/>
    </source>
</evidence>
<dbReference type="GO" id="GO:0000723">
    <property type="term" value="P:telomere maintenance"/>
    <property type="evidence" value="ECO:0007669"/>
    <property type="project" value="TreeGrafter"/>
</dbReference>
<dbReference type="Pfam" id="PF02259">
    <property type="entry name" value="FAT"/>
    <property type="match status" value="1"/>
</dbReference>
<dbReference type="PROSITE" id="PS51190">
    <property type="entry name" value="FATC"/>
    <property type="match status" value="1"/>
</dbReference>
<dbReference type="RefSeq" id="XP_505672.3">
    <property type="nucleotide sequence ID" value="XM_505672.3"/>
</dbReference>
<dbReference type="SUPFAM" id="SSF56112">
    <property type="entry name" value="Protein kinase-like (PK-like)"/>
    <property type="match status" value="1"/>
</dbReference>
<keyword evidence="8" id="KW-0418">Kinase</keyword>
<dbReference type="VEuPathDB" id="FungiDB:YALI0_F20636g"/>
<sequence length="1845" mass="208673">MSRIDAALAVEHEGSIAALRQDAETCRTRIAQVVQATLEWKQKTEVEDLWMDLLTGDEYTSYDTRASYFRTMDRYGGITYLRLAKVWKMAEHSGWGGIMGKDLLKRVDEEATKYKEHPGCLVALISYLTFDVDARDYAVDRMLPWFHALNDDERYLWYDLLEVLVKGKTHPPPGGLAAWTELYVLADADPNPLWLGHLLSAASLWGWDTTSIVGDTKYTNGWDRTDGYTTAETEDLEFADIDECVDWIEKNPGDPRAPDYLADFASHPQFIGVIDTMDPSDKISYWAAAAKKATGATLSYSLYSLVEYFAQDDELLRSRAVAAVVGAAWVLEVKPLDLLGQFWEVIGLFAARKKVCDVLAVCVGVSNVEMSRLIERYVVPIGVLEERGLIDYLAELSSTTVAEVVRRNIPEVIAAAVIKYQRRYAGEIKEMLDWAGIQRDVHDIYAEHGVRSRVLLSILCRWEEADSEPVDAALGVLATWGNTNPESLLKGTMLSLMLHVANILENPHTVDEKTSALRALQKVTLSVSKEISAIFPQLFVCLQSAIEVPELRSSCVELLICLGKYLPEEHYLIASLFTGWLSLIGSRDRQLINKSGIALSEHPKEDADEHLAYLISTPRHDNVYVARRVLMCLQTHLFTNISKIQSDKRPAAALLVRWVQEFAHQSNDVAYLACVNLGVLNSPRTLNMEKPPHPVVVDWSGPERREFCIYLLTNVLSKCYSQSTEVQTQQYIAIGIQEILRKEQLTKDEWSRIDNETRLILTPLTMSTFYVGKDTGKRKDRPVCSEPYEDWIINYCRWLTNLIMEQGSLAEKEIYEMLLPTMKQSPEIATFLFPYLFACVVVHCKTATRKELNLSITEILSRSLTHDFYRTVFRVVDYLIVYMQHLLAPPEEGDPADKKDLKLNATRQRAKRVDTFLQRIDSEQLVDKAMVCESYSRTVLYLDTAVRRVPEMKDEVYQKLFKVYSEMKDTDALAGIVTKMESLSPQQQVDQYEGLKKWDLALSCWSVEHFHLPKGKQYFNCLLNAHRYETLLHEAEKSLICFENESVDITVEAAWRLGNVDKVREWCDIARSRGHESYSTCMAQAMIAFGDGDTDCVSSQIRMARNFVKRDLVNPHTLSLSFDRLHALADFESVAKVAECFSQDHRSISEALDKRLEDVSDQLYILDIRKFIFSVSKLPFATVEVAHIWTKLAAQYRHAGRVELATAAALQGMVYTPRGRMEYAQLQWQEGDMQGALRTLEKDRGHDGEVALLYAGWLAQSGHVGFSVASKTYIAATELAKTEKAYYELARFYHGVIQDQDGNNKVNEYENGQLTLTMITALVSALQLGNKYATETLPMLLSAWLDMGDEESPKKSGTLARINSLISSMHQNIPASTFYAGMSQMTTRIAMDNAATLDVMNSIMIHVCEKYTDRTIWHLLSLSQSSNATRKSRGSNLLRSLRQNPNINKNTVDKSEKFALSLRNTLRARYNSKQSQVRVTKDLGFNPKLVPCPLCVPCEDFMSNTNAQVVSIIGVREKVTIMRSLQHPFKITLVGSDGKDYPVLLKNKDDVRKDARLLEITQLVDKLLAKNTLGIKTYFVTPLGDSCGLIEWVSGSVTAKSVILRFYEDIDWGTLTEQLEYGASRGKKTGAKVFLKILKNYQPELYRWFLEKFSEPHKWLRARDKFTKSLAVMSIVGYVLGLGDRHLENILLLGDGGVMHVDFDNLFEKALSLTKPEMVPFRLTQNLVDAMGVTGYEGHFRRSCESTLALLRQHEYTIMTALESFVHDPINDWKSGGGDSGFSVGPRRQASGPKEALSIVRKKIQGVVPQEALPLSVSGEVEHLIQDAINPENLSLMYVGWLPMM</sequence>
<dbReference type="FunFam" id="1.10.1070.11:FF:000060">
    <property type="entry name" value="Predicted protein"/>
    <property type="match status" value="1"/>
</dbReference>
<dbReference type="InterPro" id="IPR003151">
    <property type="entry name" value="PIK-rel_kinase_FAT"/>
</dbReference>
<feature type="domain" description="FATC" evidence="16">
    <location>
        <begin position="1813"/>
        <end position="1845"/>
    </location>
</feature>
<keyword evidence="7" id="KW-0227">DNA damage</keyword>
<evidence type="ECO:0000256" key="10">
    <source>
        <dbReference type="ARBA" id="ARBA00023204"/>
    </source>
</evidence>
<dbReference type="Pfam" id="PF08064">
    <property type="entry name" value="UME"/>
    <property type="match status" value="1"/>
</dbReference>
<dbReference type="GO" id="GO:0000077">
    <property type="term" value="P:DNA damage checkpoint signaling"/>
    <property type="evidence" value="ECO:0007669"/>
    <property type="project" value="TreeGrafter"/>
</dbReference>
<dbReference type="InterPro" id="IPR000403">
    <property type="entry name" value="PI3/4_kinase_cat_dom"/>
</dbReference>
<dbReference type="SUPFAM" id="SSF48371">
    <property type="entry name" value="ARM repeat"/>
    <property type="match status" value="1"/>
</dbReference>
<dbReference type="PANTHER" id="PTHR11139:SF125">
    <property type="entry name" value="SERINE_THREONINE-PROTEIN KINASE MEC1"/>
    <property type="match status" value="1"/>
</dbReference>
<evidence type="ECO:0000259" key="15">
    <source>
        <dbReference type="PROSITE" id="PS51189"/>
    </source>
</evidence>
<evidence type="ECO:0000256" key="2">
    <source>
        <dbReference type="ARBA" id="ARBA00010769"/>
    </source>
</evidence>
<dbReference type="GO" id="GO:0005694">
    <property type="term" value="C:chromosome"/>
    <property type="evidence" value="ECO:0007669"/>
    <property type="project" value="TreeGrafter"/>
</dbReference>
<accession>A0A1D8NPE0</accession>
<evidence type="ECO:0000259" key="14">
    <source>
        <dbReference type="PROSITE" id="PS50290"/>
    </source>
</evidence>
<name>A0A1D8NPE0_YARLL</name>
<dbReference type="GO" id="GO:0006281">
    <property type="term" value="P:DNA repair"/>
    <property type="evidence" value="ECO:0007669"/>
    <property type="project" value="UniProtKB-KW"/>
</dbReference>
<keyword evidence="5" id="KW-0808">Transferase</keyword>
<dbReference type="KEGG" id="yli:2908571"/>
<dbReference type="InterPro" id="IPR003152">
    <property type="entry name" value="FATC_dom"/>
</dbReference>